<organism evidence="2 3">
    <name type="scientific">Phialemonium thermophilum</name>
    <dbReference type="NCBI Taxonomy" id="223376"/>
    <lineage>
        <taxon>Eukaryota</taxon>
        <taxon>Fungi</taxon>
        <taxon>Dikarya</taxon>
        <taxon>Ascomycota</taxon>
        <taxon>Pezizomycotina</taxon>
        <taxon>Sordariomycetes</taxon>
        <taxon>Sordariomycetidae</taxon>
        <taxon>Cephalothecales</taxon>
        <taxon>Cephalothecaceae</taxon>
        <taxon>Phialemonium</taxon>
    </lineage>
</organism>
<evidence type="ECO:0000313" key="3">
    <source>
        <dbReference type="Proteomes" id="UP001586593"/>
    </source>
</evidence>
<reference evidence="2 3" key="1">
    <citation type="journal article" date="2024" name="Commun. Biol.">
        <title>Comparative genomic analysis of thermophilic fungi reveals convergent evolutionary adaptations and gene losses.</title>
        <authorList>
            <person name="Steindorff A.S."/>
            <person name="Aguilar-Pontes M.V."/>
            <person name="Robinson A.J."/>
            <person name="Andreopoulos B."/>
            <person name="LaButti K."/>
            <person name="Kuo A."/>
            <person name="Mondo S."/>
            <person name="Riley R."/>
            <person name="Otillar R."/>
            <person name="Haridas S."/>
            <person name="Lipzen A."/>
            <person name="Grimwood J."/>
            <person name="Schmutz J."/>
            <person name="Clum A."/>
            <person name="Reid I.D."/>
            <person name="Moisan M.C."/>
            <person name="Butler G."/>
            <person name="Nguyen T.T.M."/>
            <person name="Dewar K."/>
            <person name="Conant G."/>
            <person name="Drula E."/>
            <person name="Henrissat B."/>
            <person name="Hansel C."/>
            <person name="Singer S."/>
            <person name="Hutchinson M.I."/>
            <person name="de Vries R.P."/>
            <person name="Natvig D.O."/>
            <person name="Powell A.J."/>
            <person name="Tsang A."/>
            <person name="Grigoriev I.V."/>
        </authorList>
    </citation>
    <scope>NUCLEOTIDE SEQUENCE [LARGE SCALE GENOMIC DNA]</scope>
    <source>
        <strain evidence="2 3">ATCC 24622</strain>
    </source>
</reference>
<comment type="caution">
    <text evidence="2">The sequence shown here is derived from an EMBL/GenBank/DDBJ whole genome shotgun (WGS) entry which is preliminary data.</text>
</comment>
<accession>A0ABR3WAK5</accession>
<sequence>MPGNINQHHCARCGSIAKPRCARQGHMEQCKIHNVYHNSRSECVRCKEQEKREEREKRRAREKEGKKANRKADPNNKENTE</sequence>
<dbReference type="Proteomes" id="UP001586593">
    <property type="component" value="Unassembled WGS sequence"/>
</dbReference>
<evidence type="ECO:0000256" key="1">
    <source>
        <dbReference type="SAM" id="MobiDB-lite"/>
    </source>
</evidence>
<dbReference type="EMBL" id="JAZHXJ010000566">
    <property type="protein sequence ID" value="KAL1857112.1"/>
    <property type="molecule type" value="Genomic_DNA"/>
</dbReference>
<proteinExistence type="predicted"/>
<name>A0ABR3WAK5_9PEZI</name>
<evidence type="ECO:0000313" key="2">
    <source>
        <dbReference type="EMBL" id="KAL1857112.1"/>
    </source>
</evidence>
<gene>
    <name evidence="2" type="ORF">VTK73DRAFT_8102</name>
</gene>
<feature type="region of interest" description="Disordered" evidence="1">
    <location>
        <begin position="47"/>
        <end position="81"/>
    </location>
</feature>
<keyword evidence="3" id="KW-1185">Reference proteome</keyword>
<protein>
    <submittedName>
        <fullName evidence="2">Uncharacterized protein</fullName>
    </submittedName>
</protein>